<keyword evidence="5" id="KW-1185">Reference proteome</keyword>
<evidence type="ECO:0000256" key="3">
    <source>
        <dbReference type="PROSITE-ProRule" id="PRU00339"/>
    </source>
</evidence>
<dbReference type="PANTHER" id="PTHR45586:SF1">
    <property type="entry name" value="LIPOPOLYSACCHARIDE ASSEMBLY PROTEIN B"/>
    <property type="match status" value="1"/>
</dbReference>
<sequence length="507" mass="52815">MPVTSLTAYVKARAADAEGHVTVAAQGYAMALAAQPSDPVIAVRALGQALAAGDLPLARRAGAVLRDADVAPPDLDILAFSDAVVARDAKGQRAALDRLAESPLGFLAPLLASWVDLPPPVVTTDLGAIPRRYAAENAALRLLATGQTVQGIAATRALLSTTGGDADFRLNAAQLLARSDREAARALLAGNDPVLARAAETLGRGSKGDARFGVSRLFARMAGDLSAEGTEALAIMLSRSALLLDPDYSRARIALADALARDDAVAEARTTLASIPAGDPFASTANALGIVILQRAGDLSGALALAREQAVRRDASTASLRRYGDLLLESNQPAEAARIYARVLAQAGPDADWTLYLQRGAALDRSGDWAGALPMLRRAVDLAPQEPAALNYLGYAQVDRGENVAEATRMLERAHALAPKDPAIADSLGWARFRAGNLAAALPLIEGAVRQAPDDVEINEHLGDLYWAAGRRVEARYAWRAAAVSASGADAARLATKLANGPASSHR</sequence>
<keyword evidence="2 3" id="KW-0802">TPR repeat</keyword>
<dbReference type="EMBL" id="LQQO01000001">
    <property type="protein sequence ID" value="KZE18973.1"/>
    <property type="molecule type" value="Genomic_DNA"/>
</dbReference>
<evidence type="ECO:0008006" key="6">
    <source>
        <dbReference type="Google" id="ProtNLM"/>
    </source>
</evidence>
<dbReference type="SMART" id="SM00028">
    <property type="entry name" value="TPR"/>
    <property type="match status" value="3"/>
</dbReference>
<keyword evidence="1" id="KW-0677">Repeat</keyword>
<accession>A0ABR5YHH3</accession>
<dbReference type="Proteomes" id="UP000076609">
    <property type="component" value="Unassembled WGS sequence"/>
</dbReference>
<evidence type="ECO:0000313" key="5">
    <source>
        <dbReference type="Proteomes" id="UP000076609"/>
    </source>
</evidence>
<dbReference type="SUPFAM" id="SSF48452">
    <property type="entry name" value="TPR-like"/>
    <property type="match status" value="2"/>
</dbReference>
<dbReference type="PANTHER" id="PTHR45586">
    <property type="entry name" value="TPR REPEAT-CONTAINING PROTEIN PA4667"/>
    <property type="match status" value="1"/>
</dbReference>
<dbReference type="Pfam" id="PF13432">
    <property type="entry name" value="TPR_16"/>
    <property type="match status" value="2"/>
</dbReference>
<dbReference type="PROSITE" id="PS50005">
    <property type="entry name" value="TPR"/>
    <property type="match status" value="1"/>
</dbReference>
<proteinExistence type="predicted"/>
<dbReference type="Pfam" id="PF14559">
    <property type="entry name" value="TPR_19"/>
    <property type="match status" value="2"/>
</dbReference>
<comment type="caution">
    <text evidence="4">The sequence shown here is derived from an EMBL/GenBank/DDBJ whole genome shotgun (WGS) entry which is preliminary data.</text>
</comment>
<name>A0ABR5YHH3_9SPHN</name>
<gene>
    <name evidence="4" type="ORF">AVT10_00990</name>
</gene>
<reference evidence="5" key="1">
    <citation type="submission" date="2016-01" db="EMBL/GenBank/DDBJ databases">
        <title>Draft genome of Chromobacterium sp. F49.</title>
        <authorList>
            <person name="Hong K.W."/>
        </authorList>
    </citation>
    <scope>NUCLEOTIDE SEQUENCE [LARGE SCALE GENOMIC DNA]</scope>
    <source>
        <strain evidence="5">CN3</strain>
    </source>
</reference>
<feature type="repeat" description="TPR" evidence="3">
    <location>
        <begin position="353"/>
        <end position="386"/>
    </location>
</feature>
<dbReference type="Gene3D" id="1.25.40.10">
    <property type="entry name" value="Tetratricopeptide repeat domain"/>
    <property type="match status" value="2"/>
</dbReference>
<dbReference type="InterPro" id="IPR019734">
    <property type="entry name" value="TPR_rpt"/>
</dbReference>
<evidence type="ECO:0000256" key="1">
    <source>
        <dbReference type="ARBA" id="ARBA00022737"/>
    </source>
</evidence>
<protein>
    <recommendedName>
        <fullName evidence="6">Tetratricopeptide repeat protein</fullName>
    </recommendedName>
</protein>
<evidence type="ECO:0000313" key="4">
    <source>
        <dbReference type="EMBL" id="KZE18973.1"/>
    </source>
</evidence>
<organism evidence="4 5">
    <name type="scientific">Sphingomonas hankookensis</name>
    <dbReference type="NCBI Taxonomy" id="563996"/>
    <lineage>
        <taxon>Bacteria</taxon>
        <taxon>Pseudomonadati</taxon>
        <taxon>Pseudomonadota</taxon>
        <taxon>Alphaproteobacteria</taxon>
        <taxon>Sphingomonadales</taxon>
        <taxon>Sphingomonadaceae</taxon>
        <taxon>Sphingomonas</taxon>
    </lineage>
</organism>
<dbReference type="InterPro" id="IPR011990">
    <property type="entry name" value="TPR-like_helical_dom_sf"/>
</dbReference>
<evidence type="ECO:0000256" key="2">
    <source>
        <dbReference type="ARBA" id="ARBA00022803"/>
    </source>
</evidence>
<dbReference type="InterPro" id="IPR051012">
    <property type="entry name" value="CellSynth/LPSAsmb/PSIAsmb"/>
</dbReference>